<evidence type="ECO:0000313" key="7">
    <source>
        <dbReference type="EMBL" id="ALO14064.1"/>
    </source>
</evidence>
<evidence type="ECO:0000256" key="3">
    <source>
        <dbReference type="ARBA" id="ARBA00022578"/>
    </source>
</evidence>
<dbReference type="GO" id="GO:0006313">
    <property type="term" value="P:DNA transposition"/>
    <property type="evidence" value="ECO:0007669"/>
    <property type="project" value="UniProtKB-UniRule"/>
</dbReference>
<evidence type="ECO:0000313" key="8">
    <source>
        <dbReference type="Proteomes" id="UP000064893"/>
    </source>
</evidence>
<keyword evidence="4 6" id="KW-0238">DNA-binding</keyword>
<reference evidence="7 8" key="1">
    <citation type="submission" date="2015-11" db="EMBL/GenBank/DDBJ databases">
        <title>Description and complete genome sequence of a novel strain predominating in hypersaline microbial mats and representing a new family of the Bacteriodetes phylum.</title>
        <authorList>
            <person name="Spring S."/>
            <person name="Bunk B."/>
            <person name="Sproer C."/>
            <person name="Klenk H.-P."/>
        </authorList>
    </citation>
    <scope>NUCLEOTIDE SEQUENCE [LARGE SCALE GENOMIC DNA]</scope>
    <source>
        <strain evidence="7 8">L21-Spi-D4</strain>
    </source>
</reference>
<organism evidence="7 8">
    <name type="scientific">Salinivirga cyanobacteriivorans</name>
    <dbReference type="NCBI Taxonomy" id="1307839"/>
    <lineage>
        <taxon>Bacteria</taxon>
        <taxon>Pseudomonadati</taxon>
        <taxon>Bacteroidota</taxon>
        <taxon>Bacteroidia</taxon>
        <taxon>Bacteroidales</taxon>
        <taxon>Salinivirgaceae</taxon>
        <taxon>Salinivirga</taxon>
    </lineage>
</organism>
<comment type="function">
    <text evidence="1 6">Required for the transposition of the insertion element.</text>
</comment>
<comment type="similarity">
    <text evidence="2 6">Belongs to the transposase mutator family.</text>
</comment>
<evidence type="ECO:0000256" key="5">
    <source>
        <dbReference type="ARBA" id="ARBA00023172"/>
    </source>
</evidence>
<proteinExistence type="inferred from homology"/>
<keyword evidence="6" id="KW-0814">Transposable element</keyword>
<keyword evidence="5 6" id="KW-0233">DNA recombination</keyword>
<dbReference type="KEGG" id="blq:L21SP5_00385"/>
<keyword evidence="3 6" id="KW-0815">Transposition</keyword>
<gene>
    <name evidence="7" type="ORF">L21SP5_00385</name>
</gene>
<dbReference type="Proteomes" id="UP000064893">
    <property type="component" value="Chromosome"/>
</dbReference>
<keyword evidence="8" id="KW-1185">Reference proteome</keyword>
<name>A0A0S2HVL0_9BACT</name>
<evidence type="ECO:0000256" key="4">
    <source>
        <dbReference type="ARBA" id="ARBA00023125"/>
    </source>
</evidence>
<dbReference type="OrthoDB" id="9779930at2"/>
<dbReference type="Pfam" id="PF00872">
    <property type="entry name" value="Transposase_mut"/>
    <property type="match status" value="1"/>
</dbReference>
<sequence>MMFTKKQTEEVLSKFISRENGLHDVMEMVLDAMMYSEREAFLSGAKSNKGNGYRPLSALGHGHQLELQVPRDRLSQFTPKILAIFREQESYLKEVSFKLYSKGLTTRDISSVMDTIYGGHYSKSKISDISTSFYDQMQAWRNRELDSHYLALYIDGLHVKLKRGNKYETECFYIILGLREDFKREVISIVNFPVESANSWEIIFDQIKARGIETVGIIISDALSGIDKSIAKKFSCPHQKCILHLQRNLLSYVRMSDKKEVANDFREVLSAADPHHNKAIAVSKFKEFKEKWRKKYRSFGQYLDNLDIYPYLTFLDYDVRIRRMLYTTNWIERFNKSARRTLKIRGALPSEEAVLSLITSVAKEQTEGHYSYPIYNFRYEEKLLANKY</sequence>
<dbReference type="GO" id="GO:0004803">
    <property type="term" value="F:transposase activity"/>
    <property type="evidence" value="ECO:0007669"/>
    <property type="project" value="UniProtKB-UniRule"/>
</dbReference>
<evidence type="ECO:0000256" key="2">
    <source>
        <dbReference type="ARBA" id="ARBA00010961"/>
    </source>
</evidence>
<dbReference type="EMBL" id="CP013118">
    <property type="protein sequence ID" value="ALO14064.1"/>
    <property type="molecule type" value="Genomic_DNA"/>
</dbReference>
<dbReference type="PANTHER" id="PTHR33217">
    <property type="entry name" value="TRANSPOSASE FOR INSERTION SEQUENCE ELEMENT IS1081"/>
    <property type="match status" value="1"/>
</dbReference>
<dbReference type="InterPro" id="IPR001207">
    <property type="entry name" value="Transposase_mutator"/>
</dbReference>
<dbReference type="PANTHER" id="PTHR33217:SF8">
    <property type="entry name" value="MUTATOR FAMILY TRANSPOSASE"/>
    <property type="match status" value="1"/>
</dbReference>
<dbReference type="AlphaFoldDB" id="A0A0S2HVL0"/>
<evidence type="ECO:0000256" key="6">
    <source>
        <dbReference type="RuleBase" id="RU365089"/>
    </source>
</evidence>
<evidence type="ECO:0000256" key="1">
    <source>
        <dbReference type="ARBA" id="ARBA00002190"/>
    </source>
</evidence>
<accession>A0A0S2HVL0</accession>
<dbReference type="GO" id="GO:0003677">
    <property type="term" value="F:DNA binding"/>
    <property type="evidence" value="ECO:0007669"/>
    <property type="project" value="UniProtKB-UniRule"/>
</dbReference>
<dbReference type="RefSeq" id="WP_057951651.1">
    <property type="nucleotide sequence ID" value="NZ_CP013118.1"/>
</dbReference>
<dbReference type="NCBIfam" id="NF033543">
    <property type="entry name" value="transpos_IS256"/>
    <property type="match status" value="1"/>
</dbReference>
<protein>
    <recommendedName>
        <fullName evidence="6">Mutator family transposase</fullName>
    </recommendedName>
</protein>